<dbReference type="eggNOG" id="COG0456">
    <property type="taxonomic scope" value="Bacteria"/>
</dbReference>
<organism evidence="2 3">
    <name type="scientific">Cellulosilyticum lentocellum (strain ATCC 49066 / DSM 5427 / NCIMB 11756 / RHM5)</name>
    <name type="common">Clostridium lentocellum</name>
    <dbReference type="NCBI Taxonomy" id="642492"/>
    <lineage>
        <taxon>Bacteria</taxon>
        <taxon>Bacillati</taxon>
        <taxon>Bacillota</taxon>
        <taxon>Clostridia</taxon>
        <taxon>Lachnospirales</taxon>
        <taxon>Cellulosilyticaceae</taxon>
        <taxon>Cellulosilyticum</taxon>
    </lineage>
</organism>
<dbReference type="Proteomes" id="UP000008467">
    <property type="component" value="Chromosome"/>
</dbReference>
<protein>
    <submittedName>
        <fullName evidence="2">GCN5-related N-acetyltransferase</fullName>
    </submittedName>
</protein>
<dbReference type="RefSeq" id="WP_013658263.1">
    <property type="nucleotide sequence ID" value="NC_015275.1"/>
</dbReference>
<dbReference type="CDD" id="cd04301">
    <property type="entry name" value="NAT_SF"/>
    <property type="match status" value="1"/>
</dbReference>
<gene>
    <name evidence="2" type="ordered locus">Clole_3293</name>
</gene>
<keyword evidence="2" id="KW-0808">Transferase</keyword>
<dbReference type="Gene3D" id="3.40.630.30">
    <property type="match status" value="1"/>
</dbReference>
<proteinExistence type="predicted"/>
<reference evidence="2 3" key="1">
    <citation type="journal article" date="2011" name="J. Bacteriol.">
        <title>Complete genome sequence of the cellulose-degrading bacterium Cellulosilyticum lentocellum.</title>
        <authorList>
            <consortium name="US DOE Joint Genome Institute"/>
            <person name="Miller D.A."/>
            <person name="Suen G."/>
            <person name="Bruce D."/>
            <person name="Copeland A."/>
            <person name="Cheng J.F."/>
            <person name="Detter C."/>
            <person name="Goodwin L.A."/>
            <person name="Han C.S."/>
            <person name="Hauser L.J."/>
            <person name="Land M.L."/>
            <person name="Lapidus A."/>
            <person name="Lucas S."/>
            <person name="Meincke L."/>
            <person name="Pitluck S."/>
            <person name="Tapia R."/>
            <person name="Teshima H."/>
            <person name="Woyke T."/>
            <person name="Fox B.G."/>
            <person name="Angert E.R."/>
            <person name="Currie C.R."/>
        </authorList>
    </citation>
    <scope>NUCLEOTIDE SEQUENCE [LARGE SCALE GENOMIC DNA]</scope>
    <source>
        <strain evidence="3">ATCC 49066 / DSM 5427 / NCIMB 11756 / RHM5</strain>
    </source>
</reference>
<name>F2JQK1_CELLD</name>
<dbReference type="STRING" id="642492.Clole_3293"/>
<accession>F2JQK1</accession>
<sequence>MEYRALSTEEMDLELFKEFKRHQVVTKCWRKIDGNWVVKDNPFEENWGEEEYRILIKCLKHTLETGGIVFGAFKEGILKGISSVESEFFGSNQEYLDLSSIHVSEEMRGMGIGKQLFQMASTWAREKGAKKLYISAHSSIESQAFYKAMGCVEALEYNKEHVEKEPCDCQLEYIV</sequence>
<dbReference type="HOGENOM" id="CLU_130337_0_0_9"/>
<dbReference type="InterPro" id="IPR016181">
    <property type="entry name" value="Acyl_CoA_acyltransferase"/>
</dbReference>
<evidence type="ECO:0000259" key="1">
    <source>
        <dbReference type="PROSITE" id="PS51186"/>
    </source>
</evidence>
<dbReference type="InterPro" id="IPR000182">
    <property type="entry name" value="GNAT_dom"/>
</dbReference>
<dbReference type="PROSITE" id="PS51186">
    <property type="entry name" value="GNAT"/>
    <property type="match status" value="1"/>
</dbReference>
<dbReference type="KEGG" id="cle:Clole_3293"/>
<evidence type="ECO:0000313" key="3">
    <source>
        <dbReference type="Proteomes" id="UP000008467"/>
    </source>
</evidence>
<dbReference type="SUPFAM" id="SSF55729">
    <property type="entry name" value="Acyl-CoA N-acyltransferases (Nat)"/>
    <property type="match status" value="1"/>
</dbReference>
<dbReference type="EMBL" id="CP002582">
    <property type="protein sequence ID" value="ADZ84985.1"/>
    <property type="molecule type" value="Genomic_DNA"/>
</dbReference>
<dbReference type="GO" id="GO:0016747">
    <property type="term" value="F:acyltransferase activity, transferring groups other than amino-acyl groups"/>
    <property type="evidence" value="ECO:0007669"/>
    <property type="project" value="InterPro"/>
</dbReference>
<dbReference type="Pfam" id="PF00583">
    <property type="entry name" value="Acetyltransf_1"/>
    <property type="match status" value="1"/>
</dbReference>
<feature type="domain" description="N-acetyltransferase" evidence="1">
    <location>
        <begin position="1"/>
        <end position="168"/>
    </location>
</feature>
<keyword evidence="3" id="KW-1185">Reference proteome</keyword>
<evidence type="ECO:0000313" key="2">
    <source>
        <dbReference type="EMBL" id="ADZ84985.1"/>
    </source>
</evidence>
<dbReference type="AlphaFoldDB" id="F2JQK1"/>